<protein>
    <recommendedName>
        <fullName evidence="4">Lipoprotein</fullName>
    </recommendedName>
</protein>
<proteinExistence type="predicted"/>
<accession>A0A511W7R8</accession>
<sequence length="226" mass="25192">MKRVIPILIVGLLLASCNVESETEVSEVYTDQQQKIIGEEKNEMLGQTVAPYTNRELRDEQYSQDEVFLDYVHGDGETLSLSPGRYEITGSVSGNINVYNDHDDLIFHDILGSDYGVGSITVDIDEDFTIHADAGFNSVMVTPAEEQQSNNLTAGHWEVGVDIEPGDYLISSSSRIGYLQIHSNNKDTQVYEVMGSEFGSTESEVTLEEGQILRITEISYIHFEPQ</sequence>
<keyword evidence="1" id="KW-0732">Signal</keyword>
<dbReference type="AlphaFoldDB" id="A0A511W7R8"/>
<dbReference type="PROSITE" id="PS51257">
    <property type="entry name" value="PROKAR_LIPOPROTEIN"/>
    <property type="match status" value="1"/>
</dbReference>
<gene>
    <name evidence="2" type="ORF">AHA02nite_28730</name>
</gene>
<evidence type="ECO:0000256" key="1">
    <source>
        <dbReference type="SAM" id="SignalP"/>
    </source>
</evidence>
<dbReference type="RefSeq" id="WP_146818470.1">
    <property type="nucleotide sequence ID" value="NZ_BJYA01000024.1"/>
</dbReference>
<organism evidence="2 3">
    <name type="scientific">Alkalibacillus haloalkaliphilus</name>
    <dbReference type="NCBI Taxonomy" id="94136"/>
    <lineage>
        <taxon>Bacteria</taxon>
        <taxon>Bacillati</taxon>
        <taxon>Bacillota</taxon>
        <taxon>Bacilli</taxon>
        <taxon>Bacillales</taxon>
        <taxon>Bacillaceae</taxon>
        <taxon>Alkalibacillus</taxon>
    </lineage>
</organism>
<dbReference type="EMBL" id="BJYA01000024">
    <property type="protein sequence ID" value="GEN47097.1"/>
    <property type="molecule type" value="Genomic_DNA"/>
</dbReference>
<keyword evidence="3" id="KW-1185">Reference proteome</keyword>
<evidence type="ECO:0000313" key="3">
    <source>
        <dbReference type="Proteomes" id="UP000321440"/>
    </source>
</evidence>
<dbReference type="OrthoDB" id="1650483at2"/>
<name>A0A511W7R8_9BACI</name>
<dbReference type="Proteomes" id="UP000321440">
    <property type="component" value="Unassembled WGS sequence"/>
</dbReference>
<feature type="signal peptide" evidence="1">
    <location>
        <begin position="1"/>
        <end position="21"/>
    </location>
</feature>
<evidence type="ECO:0008006" key="4">
    <source>
        <dbReference type="Google" id="ProtNLM"/>
    </source>
</evidence>
<reference evidence="2 3" key="1">
    <citation type="submission" date="2019-07" db="EMBL/GenBank/DDBJ databases">
        <title>Whole genome shotgun sequence of Alkalibacillus haloalkaliphilus NBRC 103110.</title>
        <authorList>
            <person name="Hosoyama A."/>
            <person name="Uohara A."/>
            <person name="Ohji S."/>
            <person name="Ichikawa N."/>
        </authorList>
    </citation>
    <scope>NUCLEOTIDE SEQUENCE [LARGE SCALE GENOMIC DNA]</scope>
    <source>
        <strain evidence="2 3">NBRC 103110</strain>
    </source>
</reference>
<evidence type="ECO:0000313" key="2">
    <source>
        <dbReference type="EMBL" id="GEN47097.1"/>
    </source>
</evidence>
<comment type="caution">
    <text evidence="2">The sequence shown here is derived from an EMBL/GenBank/DDBJ whole genome shotgun (WGS) entry which is preliminary data.</text>
</comment>
<feature type="chain" id="PRO_5021798870" description="Lipoprotein" evidence="1">
    <location>
        <begin position="22"/>
        <end position="226"/>
    </location>
</feature>